<dbReference type="Proteomes" id="UP001152797">
    <property type="component" value="Unassembled WGS sequence"/>
</dbReference>
<evidence type="ECO:0000313" key="2">
    <source>
        <dbReference type="EMBL" id="CAL1167761.1"/>
    </source>
</evidence>
<dbReference type="AlphaFoldDB" id="A0A9P1DRX9"/>
<evidence type="ECO:0000313" key="3">
    <source>
        <dbReference type="Proteomes" id="UP001152797"/>
    </source>
</evidence>
<dbReference type="EMBL" id="CAMXCT030006334">
    <property type="protein sequence ID" value="CAL4801698.1"/>
    <property type="molecule type" value="Genomic_DNA"/>
</dbReference>
<keyword evidence="3" id="KW-1185">Reference proteome</keyword>
<comment type="caution">
    <text evidence="1">The sequence shown here is derived from an EMBL/GenBank/DDBJ whole genome shotgun (WGS) entry which is preliminary data.</text>
</comment>
<evidence type="ECO:0000313" key="1">
    <source>
        <dbReference type="EMBL" id="CAI4014386.1"/>
    </source>
</evidence>
<name>A0A9P1DRX9_9DINO</name>
<accession>A0A9P1DRX9</accession>
<dbReference type="EMBL" id="CAMXCT010006334">
    <property type="protein sequence ID" value="CAI4014386.1"/>
    <property type="molecule type" value="Genomic_DNA"/>
</dbReference>
<protein>
    <submittedName>
        <fullName evidence="1">Uncharacterized protein</fullName>
    </submittedName>
</protein>
<sequence>MLRVRQGYPTLFFIEAGQKEPSFQQIGSNALHAMRRFMEGKGLLRRQVKAEL</sequence>
<organism evidence="1">
    <name type="scientific">Cladocopium goreaui</name>
    <dbReference type="NCBI Taxonomy" id="2562237"/>
    <lineage>
        <taxon>Eukaryota</taxon>
        <taxon>Sar</taxon>
        <taxon>Alveolata</taxon>
        <taxon>Dinophyceae</taxon>
        <taxon>Suessiales</taxon>
        <taxon>Symbiodiniaceae</taxon>
        <taxon>Cladocopium</taxon>
    </lineage>
</organism>
<reference evidence="2" key="2">
    <citation type="submission" date="2024-04" db="EMBL/GenBank/DDBJ databases">
        <authorList>
            <person name="Chen Y."/>
            <person name="Shah S."/>
            <person name="Dougan E. K."/>
            <person name="Thang M."/>
            <person name="Chan C."/>
        </authorList>
    </citation>
    <scope>NUCLEOTIDE SEQUENCE [LARGE SCALE GENOMIC DNA]</scope>
</reference>
<gene>
    <name evidence="1" type="ORF">C1SCF055_LOCUS39294</name>
</gene>
<dbReference type="EMBL" id="CAMXCT020006334">
    <property type="protein sequence ID" value="CAL1167761.1"/>
    <property type="molecule type" value="Genomic_DNA"/>
</dbReference>
<proteinExistence type="predicted"/>
<reference evidence="1" key="1">
    <citation type="submission" date="2022-10" db="EMBL/GenBank/DDBJ databases">
        <authorList>
            <person name="Chen Y."/>
            <person name="Dougan E. K."/>
            <person name="Chan C."/>
            <person name="Rhodes N."/>
            <person name="Thang M."/>
        </authorList>
    </citation>
    <scope>NUCLEOTIDE SEQUENCE</scope>
</reference>